<keyword evidence="1" id="KW-1133">Transmembrane helix</keyword>
<feature type="transmembrane region" description="Helical" evidence="1">
    <location>
        <begin position="404"/>
        <end position="424"/>
    </location>
</feature>
<evidence type="ECO:0000313" key="3">
    <source>
        <dbReference type="Proteomes" id="UP000094565"/>
    </source>
</evidence>
<feature type="transmembrane region" description="Helical" evidence="1">
    <location>
        <begin position="201"/>
        <end position="220"/>
    </location>
</feature>
<evidence type="ECO:0000256" key="1">
    <source>
        <dbReference type="SAM" id="Phobius"/>
    </source>
</evidence>
<reference evidence="2 3" key="1">
    <citation type="submission" date="2016-02" db="EMBL/GenBank/DDBJ databases">
        <title>Comparative genomic and transcriptomic foundation for Pichia pastoris.</title>
        <authorList>
            <person name="Love K.R."/>
            <person name="Shah K.A."/>
            <person name="Whittaker C.A."/>
            <person name="Wu J."/>
            <person name="Bartlett M.C."/>
            <person name="Ma D."/>
            <person name="Leeson R.L."/>
            <person name="Priest M."/>
            <person name="Young S.K."/>
            <person name="Love J.C."/>
        </authorList>
    </citation>
    <scope>NUCLEOTIDE SEQUENCE [LARGE SCALE GENOMIC DNA]</scope>
    <source>
        <strain evidence="2 3">ATCC 28485</strain>
    </source>
</reference>
<dbReference type="GO" id="GO:0048309">
    <property type="term" value="P:endoplasmic reticulum inheritance"/>
    <property type="evidence" value="ECO:0007669"/>
    <property type="project" value="TreeGrafter"/>
</dbReference>
<sequence length="500" mass="58145">MLRSNTGVACTVREKLTVNRDITATEKSLTKRFLTLLLLQTMPKIRSENILRLLRVLLATLYLVLIVLTTPLSFEIGGLECGLSFSISILLLYFVLATIRVLKCNRILSSFLYYLQHLLLPSLLFTFLSYFKENHRLLTNDTLQNIWWNYIISAWKFFLVNSTPLFIILEGFCSLLLIQAIGQISTWLVRNKSDTLSILNLMLSSIIISSSLYFVLRIYVSTTIGSLSASLLGCILTLTTILSIYGIMKNKASPLESSLLISYIVKCIYDLFPELSQHNINNLIKFIMKEFTRINEHSMMINKNFITSLSNAYHNYNYSYDLTKLEQYYKIVKYFSNKTFEFLTESFPQSFESIWEFLKLSSSNLTLPIILSLAYRIGVFFAATKIIPILQPNNKNFKNYYLKLIYLYSPCIIIAVYTNLMLQYNDELDKENDSWNWVIIKLSTFGQKSGLFNYEPVVLKDDVHSWQFWNWINIFLVLSLYFIELQTNNPDDNLTSNWET</sequence>
<dbReference type="GO" id="GO:0032541">
    <property type="term" value="C:cortical endoplasmic reticulum"/>
    <property type="evidence" value="ECO:0007669"/>
    <property type="project" value="TreeGrafter"/>
</dbReference>
<keyword evidence="3" id="KW-1185">Reference proteome</keyword>
<feature type="transmembrane region" description="Helical" evidence="1">
    <location>
        <begin position="365"/>
        <end position="383"/>
    </location>
</feature>
<dbReference type="EMBL" id="CP014585">
    <property type="protein sequence ID" value="ANZ75247.1"/>
    <property type="molecule type" value="Genomic_DNA"/>
</dbReference>
<organism evidence="2 3">
    <name type="scientific">Komagataella pastoris</name>
    <name type="common">Yeast</name>
    <name type="synonym">Pichia pastoris</name>
    <dbReference type="NCBI Taxonomy" id="4922"/>
    <lineage>
        <taxon>Eukaryota</taxon>
        <taxon>Fungi</taxon>
        <taxon>Dikarya</taxon>
        <taxon>Ascomycota</taxon>
        <taxon>Saccharomycotina</taxon>
        <taxon>Pichiomycetes</taxon>
        <taxon>Pichiales</taxon>
        <taxon>Pichiaceae</taxon>
        <taxon>Komagataella</taxon>
    </lineage>
</organism>
<keyword evidence="1" id="KW-0472">Membrane</keyword>
<feature type="transmembrane region" description="Helical" evidence="1">
    <location>
        <begin position="111"/>
        <end position="131"/>
    </location>
</feature>
<dbReference type="PANTHER" id="PTHR31726">
    <property type="entry name" value="PROTEIN ICE2"/>
    <property type="match status" value="1"/>
</dbReference>
<dbReference type="AlphaFoldDB" id="A0A1B2JB27"/>
<feature type="transmembrane region" description="Helical" evidence="1">
    <location>
        <begin position="226"/>
        <end position="248"/>
    </location>
</feature>
<feature type="transmembrane region" description="Helical" evidence="1">
    <location>
        <begin position="466"/>
        <end position="483"/>
    </location>
</feature>
<dbReference type="Proteomes" id="UP000094565">
    <property type="component" value="Chromosome 2"/>
</dbReference>
<dbReference type="Pfam" id="PF08426">
    <property type="entry name" value="ICE2"/>
    <property type="match status" value="1"/>
</dbReference>
<gene>
    <name evidence="2" type="primary">ICE2</name>
    <name evidence="2" type="ORF">ATY40_BA7502075</name>
</gene>
<dbReference type="GO" id="GO:0000921">
    <property type="term" value="P:septin ring assembly"/>
    <property type="evidence" value="ECO:0007669"/>
    <property type="project" value="TreeGrafter"/>
</dbReference>
<feature type="transmembrane region" description="Helical" evidence="1">
    <location>
        <begin position="50"/>
        <end position="70"/>
    </location>
</feature>
<proteinExistence type="predicted"/>
<evidence type="ECO:0000313" key="2">
    <source>
        <dbReference type="EMBL" id="ANZ75247.1"/>
    </source>
</evidence>
<dbReference type="InterPro" id="IPR013635">
    <property type="entry name" value="Ice2"/>
</dbReference>
<dbReference type="GO" id="GO:0005789">
    <property type="term" value="C:endoplasmic reticulum membrane"/>
    <property type="evidence" value="ECO:0007669"/>
    <property type="project" value="TreeGrafter"/>
</dbReference>
<dbReference type="GO" id="GO:0097038">
    <property type="term" value="C:perinuclear endoplasmic reticulum"/>
    <property type="evidence" value="ECO:0007669"/>
    <property type="project" value="TreeGrafter"/>
</dbReference>
<feature type="transmembrane region" description="Helical" evidence="1">
    <location>
        <begin position="165"/>
        <end position="189"/>
    </location>
</feature>
<dbReference type="PANTHER" id="PTHR31726:SF2">
    <property type="entry name" value="PROTEIN ICE2"/>
    <property type="match status" value="1"/>
</dbReference>
<keyword evidence="1" id="KW-0812">Transmembrane</keyword>
<name>A0A1B2JB27_PICPA</name>
<feature type="transmembrane region" description="Helical" evidence="1">
    <location>
        <begin position="76"/>
        <end position="99"/>
    </location>
</feature>
<protein>
    <submittedName>
        <fullName evidence="2">BA75_02075T0</fullName>
    </submittedName>
</protein>
<dbReference type="OrthoDB" id="5577218at2759"/>
<accession>A0A1B2JB27</accession>